<sequence length="936" mass="101683">MRAPKNEATGTSGESEVLAQFERLGWGGVIDSRHDTGTDLYLRPRDARRYELGAVMGAQVKTGSSYFKTPQKDAEGTITGWWFAEDDREHFDYWLRHALPHVVILRDQDRNLSFWVHVTPARVVSTGKGAKILVPASQTVDADHNEALSDVALTQLPTPTWDGTAWTGAVHLAPVDEVRHALITPRLIAPHPNLVPDSISGLEALAMQVHFRDDLERILEPMSLPALAGENDAERKGLSLDDAREADDWCWRATAALHLWHYQGEPADLLQLVDLASTPSERSAASVLRCVYHFDENDPDTALQVLQDALAHDDYSSVDHAWLEAQRARALLEVGRHEEAFDLAMKTQRIHREAPSDVTAAAIAGACALTSFRASGWMQGDIANIIQRSDNPASWWRTQVMSYGLSAHLSEEFRRWSEDASIRIGGSDTAHKRLLSAALLASCAGDHDGWRGAIGALAEHFLVTTGPTDDPDRVAGRLTLLRLSGDSKSTGRATRHIVRTGPTMAARIAASSVDLSRSTRTTALADIELLTAAGDVLEPARADETCAWALAMLQEPQAYLERARPTFIVLYKIIDLLKAMVWTLSEDALHNVIDYFLDQPPVTDDGTAQTLARLIHTIPASAWRESDRQRAANRSDGDAAYLREAFLRVAAPAVAESREQVLQRARAGELIVFEAIDDVRTLPSDAVNALTDRLCSVIDNLIEDAAKGAYSVGGLDPGHAMTLLGVWHPSSGRWDRIEALLTAPGVRPQQQSGALQVLAIHGATLADPIKTQLVEAVSALRNREPVRTFFDDDEDIRGLAAEALAALADEAAREPLIRDLLGGDTVRRAASARIIERFGDKAESELLLALAGDATEAVRDAALRGLSRLVVAERASEGVATILSKVLKSGGRRSAAAVVSGLHTPSEVPAVSQLLTIAAQHPSAQIREAARESTSD</sequence>
<evidence type="ECO:0000259" key="1">
    <source>
        <dbReference type="Pfam" id="PF14280"/>
    </source>
</evidence>
<dbReference type="InterPro" id="IPR025375">
    <property type="entry name" value="DUF4365"/>
</dbReference>
<dbReference type="Gene3D" id="1.25.10.10">
    <property type="entry name" value="Leucine-rich Repeat Variant"/>
    <property type="match status" value="1"/>
</dbReference>
<dbReference type="RefSeq" id="WP_295688665.1">
    <property type="nucleotide sequence ID" value="NZ_BAABGL010000006.1"/>
</dbReference>
<evidence type="ECO:0000313" key="3">
    <source>
        <dbReference type="Proteomes" id="UP001500642"/>
    </source>
</evidence>
<proteinExistence type="predicted"/>
<name>A0ABP8JB97_9MICO</name>
<evidence type="ECO:0000313" key="2">
    <source>
        <dbReference type="EMBL" id="GAA4387844.1"/>
    </source>
</evidence>
<dbReference type="Proteomes" id="UP001500642">
    <property type="component" value="Unassembled WGS sequence"/>
</dbReference>
<comment type="caution">
    <text evidence="2">The sequence shown here is derived from an EMBL/GenBank/DDBJ whole genome shotgun (WGS) entry which is preliminary data.</text>
</comment>
<dbReference type="EMBL" id="BAABGL010000006">
    <property type="protein sequence ID" value="GAA4387844.1"/>
    <property type="molecule type" value="Genomic_DNA"/>
</dbReference>
<accession>A0ABP8JB97</accession>
<dbReference type="Pfam" id="PF14280">
    <property type="entry name" value="DUF4365"/>
    <property type="match status" value="1"/>
</dbReference>
<gene>
    <name evidence="2" type="ORF">GCM10023167_12050</name>
</gene>
<keyword evidence="3" id="KW-1185">Reference proteome</keyword>
<reference evidence="3" key="1">
    <citation type="journal article" date="2019" name="Int. J. Syst. Evol. Microbiol.">
        <title>The Global Catalogue of Microorganisms (GCM) 10K type strain sequencing project: providing services to taxonomists for standard genome sequencing and annotation.</title>
        <authorList>
            <consortium name="The Broad Institute Genomics Platform"/>
            <consortium name="The Broad Institute Genome Sequencing Center for Infectious Disease"/>
            <person name="Wu L."/>
            <person name="Ma J."/>
        </authorList>
    </citation>
    <scope>NUCLEOTIDE SEQUENCE [LARGE SCALE GENOMIC DNA]</scope>
    <source>
        <strain evidence="3">JCM 17808</strain>
    </source>
</reference>
<feature type="domain" description="DUF4365" evidence="1">
    <location>
        <begin position="12"/>
        <end position="151"/>
    </location>
</feature>
<dbReference type="InterPro" id="IPR011989">
    <property type="entry name" value="ARM-like"/>
</dbReference>
<organism evidence="2 3">
    <name type="scientific">Brevibacterium pityocampae</name>
    <dbReference type="NCBI Taxonomy" id="506594"/>
    <lineage>
        <taxon>Bacteria</taxon>
        <taxon>Bacillati</taxon>
        <taxon>Actinomycetota</taxon>
        <taxon>Actinomycetes</taxon>
        <taxon>Micrococcales</taxon>
        <taxon>Brevibacteriaceae</taxon>
        <taxon>Brevibacterium</taxon>
    </lineage>
</organism>
<dbReference type="InterPro" id="IPR016024">
    <property type="entry name" value="ARM-type_fold"/>
</dbReference>
<dbReference type="SUPFAM" id="SSF48452">
    <property type="entry name" value="TPR-like"/>
    <property type="match status" value="1"/>
</dbReference>
<protein>
    <recommendedName>
        <fullName evidence="1">DUF4365 domain-containing protein</fullName>
    </recommendedName>
</protein>
<dbReference type="InterPro" id="IPR011990">
    <property type="entry name" value="TPR-like_helical_dom_sf"/>
</dbReference>
<dbReference type="SUPFAM" id="SSF48371">
    <property type="entry name" value="ARM repeat"/>
    <property type="match status" value="1"/>
</dbReference>